<evidence type="ECO:0000313" key="2">
    <source>
        <dbReference type="Proteomes" id="UP000000346"/>
    </source>
</evidence>
<gene>
    <name evidence="1" type="ordered locus">ASAC_0465</name>
</gene>
<accession>D9Q0N4</accession>
<dbReference type="RefSeq" id="WP_013266384.1">
    <property type="nucleotide sequence ID" value="NC_014374.1"/>
</dbReference>
<organism evidence="1 2">
    <name type="scientific">Acidilobus saccharovorans (strain DSM 16705 / JCM 18335 / VKM B-2471 / 345-15)</name>
    <dbReference type="NCBI Taxonomy" id="666510"/>
    <lineage>
        <taxon>Archaea</taxon>
        <taxon>Thermoproteota</taxon>
        <taxon>Thermoprotei</taxon>
        <taxon>Acidilobales</taxon>
        <taxon>Acidilobaceae</taxon>
        <taxon>Acidilobus</taxon>
    </lineage>
</organism>
<sequence length="101" mass="12020">MQVPFGECSREELEELLRLLRLSRLSFEEDELQQLCVDVSNIRSLLSRVSKYRDFRVEPLYNVWDETLSPPQQVAERRITITWLPEDRLKDGMVRVPWRGG</sequence>
<dbReference type="STRING" id="666510.ASAC_0465"/>
<dbReference type="AlphaFoldDB" id="D9Q0N4"/>
<dbReference type="GO" id="GO:0006450">
    <property type="term" value="P:regulation of translational fidelity"/>
    <property type="evidence" value="ECO:0007669"/>
    <property type="project" value="InterPro"/>
</dbReference>
<dbReference type="GeneID" id="9498695"/>
<dbReference type="InterPro" id="IPR036113">
    <property type="entry name" value="Asp/Glu-ADT_sf_sub_c"/>
</dbReference>
<dbReference type="OrthoDB" id="377566at2157"/>
<dbReference type="EMBL" id="CP001742">
    <property type="protein sequence ID" value="ADL18872.1"/>
    <property type="molecule type" value="Genomic_DNA"/>
</dbReference>
<dbReference type="SUPFAM" id="SSF141000">
    <property type="entry name" value="Glu-tRNAGln amidotransferase C subunit"/>
    <property type="match status" value="1"/>
</dbReference>
<dbReference type="KEGG" id="asc:ASAC_0465"/>
<protein>
    <submittedName>
        <fullName evidence="1">Uncharacterized protein</fullName>
    </submittedName>
</protein>
<evidence type="ECO:0000313" key="1">
    <source>
        <dbReference type="EMBL" id="ADL18872.1"/>
    </source>
</evidence>
<dbReference type="Proteomes" id="UP000000346">
    <property type="component" value="Chromosome"/>
</dbReference>
<dbReference type="eggNOG" id="arCOG02726">
    <property type="taxonomic scope" value="Archaea"/>
</dbReference>
<dbReference type="HOGENOM" id="CLU_2340005_0_0_2"/>
<proteinExistence type="predicted"/>
<keyword evidence="2" id="KW-1185">Reference proteome</keyword>
<reference evidence="1 2" key="1">
    <citation type="journal article" date="2010" name="Appl. Environ. Microbiol.">
        <title>The genome sequence of the crenarchaeon Acidilobus saccharovorans supports a new order, Acidilobales, and suggests an important ecological role in terrestrial acidic hot springs.</title>
        <authorList>
            <person name="Mardanov A.V."/>
            <person name="Svetlitchnyi V.A."/>
            <person name="Beletsky A.V."/>
            <person name="Prokofeva M.I."/>
            <person name="Bonch-Osmolovskaya E.A."/>
            <person name="Ravin N.V."/>
            <person name="Skryabin K.G."/>
        </authorList>
    </citation>
    <scope>NUCLEOTIDE SEQUENCE [LARGE SCALE GENOMIC DNA]</scope>
    <source>
        <strain evidence="2">DSM 16705 / JCM 18335 / VKM B-2471 / 345-15</strain>
    </source>
</reference>
<name>D9Q0N4_ACIS3</name>
<dbReference type="InParanoid" id="D9Q0N4"/>